<gene>
    <name evidence="9" type="ORF">AREALGSMS7_01906</name>
</gene>
<dbReference type="InterPro" id="IPR023997">
    <property type="entry name" value="TonB-dep_OMP_SusC/RagA_CS"/>
</dbReference>
<dbReference type="KEGG" id="aalg:AREALGSMS7_01906"/>
<dbReference type="Gene3D" id="2.60.40.1120">
    <property type="entry name" value="Carboxypeptidase-like, regulatory domain"/>
    <property type="match status" value="1"/>
</dbReference>
<name>A0A221UVE7_9FLAO</name>
<dbReference type="InterPro" id="IPR039426">
    <property type="entry name" value="TonB-dep_rcpt-like"/>
</dbReference>
<dbReference type="Gene3D" id="2.170.130.10">
    <property type="entry name" value="TonB-dependent receptor, plug domain"/>
    <property type="match status" value="1"/>
</dbReference>
<dbReference type="AlphaFoldDB" id="A0A221UVE7"/>
<evidence type="ECO:0000259" key="8">
    <source>
        <dbReference type="Pfam" id="PF07715"/>
    </source>
</evidence>
<evidence type="ECO:0000313" key="9">
    <source>
        <dbReference type="EMBL" id="ASO05369.1"/>
    </source>
</evidence>
<dbReference type="InterPro" id="IPR037066">
    <property type="entry name" value="Plug_dom_sf"/>
</dbReference>
<dbReference type="Pfam" id="PF07715">
    <property type="entry name" value="Plug"/>
    <property type="match status" value="1"/>
</dbReference>
<evidence type="ECO:0000256" key="4">
    <source>
        <dbReference type="ARBA" id="ARBA00022692"/>
    </source>
</evidence>
<accession>A0A221UVE7</accession>
<dbReference type="NCBIfam" id="TIGR04057">
    <property type="entry name" value="SusC_RagA_signa"/>
    <property type="match status" value="1"/>
</dbReference>
<dbReference type="InterPro" id="IPR023996">
    <property type="entry name" value="TonB-dep_OMP_SusC/RagA"/>
</dbReference>
<reference evidence="9 10" key="1">
    <citation type="submission" date="2017-07" db="EMBL/GenBank/DDBJ databases">
        <title>Genome Sequence of Arenibacter algicola Strain SMS7 Isolated from a culture of the Diatom Skeletonema marinoi.</title>
        <authorList>
            <person name="Topel M."/>
            <person name="Pinder M.I.M."/>
            <person name="Johansson O.N."/>
            <person name="Kourtchenko O."/>
            <person name="Godhe A."/>
            <person name="Clarke A.K."/>
        </authorList>
    </citation>
    <scope>NUCLEOTIDE SEQUENCE [LARGE SCALE GENOMIC DNA]</scope>
    <source>
        <strain evidence="9 10">SMS7</strain>
    </source>
</reference>
<dbReference type="Gene3D" id="2.40.170.20">
    <property type="entry name" value="TonB-dependent receptor, beta-barrel domain"/>
    <property type="match status" value="1"/>
</dbReference>
<dbReference type="Proteomes" id="UP000204551">
    <property type="component" value="Chromosome"/>
</dbReference>
<keyword evidence="2 7" id="KW-0813">Transport</keyword>
<protein>
    <submittedName>
        <fullName evidence="9">TonB-dependent receptor SusC</fullName>
    </submittedName>
</protein>
<dbReference type="PROSITE" id="PS52016">
    <property type="entry name" value="TONB_DEPENDENT_REC_3"/>
    <property type="match status" value="1"/>
</dbReference>
<evidence type="ECO:0000256" key="6">
    <source>
        <dbReference type="ARBA" id="ARBA00023237"/>
    </source>
</evidence>
<evidence type="ECO:0000256" key="2">
    <source>
        <dbReference type="ARBA" id="ARBA00022448"/>
    </source>
</evidence>
<keyword evidence="6 7" id="KW-0998">Cell outer membrane</keyword>
<keyword evidence="5 7" id="KW-0472">Membrane</keyword>
<dbReference type="SUPFAM" id="SSF56935">
    <property type="entry name" value="Porins"/>
    <property type="match status" value="1"/>
</dbReference>
<evidence type="ECO:0000256" key="5">
    <source>
        <dbReference type="ARBA" id="ARBA00023136"/>
    </source>
</evidence>
<keyword evidence="3 7" id="KW-1134">Transmembrane beta strand</keyword>
<comment type="subcellular location">
    <subcellularLocation>
        <location evidence="1 7">Cell outer membrane</location>
        <topology evidence="1 7">Multi-pass membrane protein</topology>
    </subcellularLocation>
</comment>
<dbReference type="InterPro" id="IPR012910">
    <property type="entry name" value="Plug_dom"/>
</dbReference>
<dbReference type="EMBL" id="CP022515">
    <property type="protein sequence ID" value="ASO05369.1"/>
    <property type="molecule type" value="Genomic_DNA"/>
</dbReference>
<feature type="domain" description="TonB-dependent receptor plug" evidence="8">
    <location>
        <begin position="161"/>
        <end position="269"/>
    </location>
</feature>
<comment type="similarity">
    <text evidence="7">Belongs to the TonB-dependent receptor family.</text>
</comment>
<evidence type="ECO:0000256" key="3">
    <source>
        <dbReference type="ARBA" id="ARBA00022452"/>
    </source>
</evidence>
<dbReference type="RefSeq" id="WP_093978139.1">
    <property type="nucleotide sequence ID" value="NZ_CP022515.1"/>
</dbReference>
<dbReference type="GO" id="GO:0009279">
    <property type="term" value="C:cell outer membrane"/>
    <property type="evidence" value="ECO:0007669"/>
    <property type="project" value="UniProtKB-SubCell"/>
</dbReference>
<organism evidence="9 10">
    <name type="scientific">Arenibacter algicola</name>
    <dbReference type="NCBI Taxonomy" id="616991"/>
    <lineage>
        <taxon>Bacteria</taxon>
        <taxon>Pseudomonadati</taxon>
        <taxon>Bacteroidota</taxon>
        <taxon>Flavobacteriia</taxon>
        <taxon>Flavobacteriales</taxon>
        <taxon>Flavobacteriaceae</taxon>
        <taxon>Arenibacter</taxon>
    </lineage>
</organism>
<dbReference type="InterPro" id="IPR036942">
    <property type="entry name" value="Beta-barrel_TonB_sf"/>
</dbReference>
<evidence type="ECO:0000256" key="7">
    <source>
        <dbReference type="PROSITE-ProRule" id="PRU01360"/>
    </source>
</evidence>
<keyword evidence="4 7" id="KW-0812">Transmembrane</keyword>
<keyword evidence="9" id="KW-0675">Receptor</keyword>
<dbReference type="NCBIfam" id="TIGR04056">
    <property type="entry name" value="OMP_RagA_SusC"/>
    <property type="match status" value="1"/>
</dbReference>
<sequence>MKILLNIRGVRSCPPRDCLKIKLTILLFFLTLFNIRANVYSFDHLMPIDLADRDRNELGVNEIVSQQIEISGTVKDVDGEVLPGANIVLKGTSKGVVSDFDGNFTIAVPNAQAILVVSFIGMETKEVVVGNNTSLEVLLDYAAEKMDEVVVTALGMKREKKALGYAVAVVEAEALNQQPNTNVLSGLSGKMSGVQINEMGGDINAKMNVIIRGQTSLTSNNEPLLVIDGSPVGNTDAMRDISSLDIASVSVLKGASAAALYGSRAGNGVILITTKSGEGAKQGIGVSFTQSTTLSVPYSYFELQNTFTTGQKGQFNESSWQYWYGPRAGVEVVQWNTNGQPQPLVMYDNSLQDFFQTGLSTQTDASVSGNYDRGSFNFSINHMKSDGITPGMELKRLGFSLATSYKITDKVKLTTNITISKPTSDNLPLTNNGSDDIYMDIFANPPHVNINDLKDYWEIEGSKQRRAGALPNNPWFSAYERDRTLDQIRGFGNVRLDIDILPGLTAMGRVAYSANNEKIESIYPWSYDGFGSSAVKPFGAYEQTKLDEREANVDFLFSYDKKVGDFRINPSVGGNYLNSRNTSLYGGGDVLTLPALYTLSNVARPGLGYNSGVFEKEIYSLYGLASLSFKEMVYLDLTARNDWSSTLPKENRSYFYPSASLSMLVSEMTQMPSWVSLVKLRTGWAEVGKDTDPYSINPILNQTFWGNDIQYSVPASLPNTALKPEIATSYEVGTDLGFVNNRIVFEGTWYKTQNRNQIIGVTTSPMSGFSSATINAGNVENTGIELALNTVPVRTADFEWNLGFNFTKQESRLVELVEGIDRIGVGNAGSLTQQTFVGGIIGDLYSTSVLRVESGEYEGWPILNNNGGLTFQTDNALKPKVGKSTNDFNVGMNTSVKYKNFTLSANLDWRQGGNFYSETMKRTARSGWVDKWQGDAGTFSGVLGSNSFDGDRTALANEIKSNPDVYQADNIWIGGRDAQTGGFEYNGFNNGSFWPGVIKNSDGTYTENFGGPGTVLFDAYKVVEPGGGLWDVGSSFMYDLSFIKLRNITLTYDLPQKFASKISAQRVSFSVFTKNIMLWNAADIGIDPELAYYQNNGSYDIGKEKWNALPWVAPVGFTINLTF</sequence>
<evidence type="ECO:0000256" key="1">
    <source>
        <dbReference type="ARBA" id="ARBA00004571"/>
    </source>
</evidence>
<evidence type="ECO:0000313" key="10">
    <source>
        <dbReference type="Proteomes" id="UP000204551"/>
    </source>
</evidence>
<proteinExistence type="inferred from homology"/>
<dbReference type="InterPro" id="IPR008969">
    <property type="entry name" value="CarboxyPept-like_regulatory"/>
</dbReference>
<dbReference type="SUPFAM" id="SSF49464">
    <property type="entry name" value="Carboxypeptidase regulatory domain-like"/>
    <property type="match status" value="1"/>
</dbReference>
<dbReference type="Pfam" id="PF13715">
    <property type="entry name" value="CarbopepD_reg_2"/>
    <property type="match status" value="1"/>
</dbReference>